<reference evidence="1" key="1">
    <citation type="submission" date="2023-01" db="EMBL/GenBank/DDBJ databases">
        <authorList>
            <person name="Piombo E."/>
        </authorList>
    </citation>
    <scope>NUCLEOTIDE SEQUENCE</scope>
</reference>
<dbReference type="Proteomes" id="UP001160390">
    <property type="component" value="Unassembled WGS sequence"/>
</dbReference>
<sequence>MEAEIWVNTGQAVGAQTDLGIDKKDIPSHMRKTSASENLVQMSSGWLDRIGAQNATASGNNSATENQAYIQIYEGAMRFLSKAGSTSTVRATFLPEMLSIYFVDALTDLKGWSLWNEDDEETDSNKAPGADDQVLDFAFSSHLYGYFSAGDSSCLCPCPSLGYMFHCSNPSLPPLLPPETVVQLEMGELGGACDARDAFQAATGIKDA</sequence>
<evidence type="ECO:0000313" key="1">
    <source>
        <dbReference type="EMBL" id="CAI6099829.1"/>
    </source>
</evidence>
<protein>
    <submittedName>
        <fullName evidence="1">Uncharacterized protein</fullName>
    </submittedName>
</protein>
<name>A0AA35QD99_9HYPO</name>
<comment type="caution">
    <text evidence="1">The sequence shown here is derived from an EMBL/GenBank/DDBJ whole genome shotgun (WGS) entry which is preliminary data.</text>
</comment>
<accession>A0AA35QD99</accession>
<organism evidence="1 2">
    <name type="scientific">Clonostachys chloroleuca</name>
    <dbReference type="NCBI Taxonomy" id="1926264"/>
    <lineage>
        <taxon>Eukaryota</taxon>
        <taxon>Fungi</taxon>
        <taxon>Dikarya</taxon>
        <taxon>Ascomycota</taxon>
        <taxon>Pezizomycotina</taxon>
        <taxon>Sordariomycetes</taxon>
        <taxon>Hypocreomycetidae</taxon>
        <taxon>Hypocreales</taxon>
        <taxon>Bionectriaceae</taxon>
        <taxon>Clonostachys</taxon>
    </lineage>
</organism>
<dbReference type="AlphaFoldDB" id="A0AA35QD99"/>
<dbReference type="EMBL" id="CABFNP030001329">
    <property type="protein sequence ID" value="CAI6099829.1"/>
    <property type="molecule type" value="Genomic_DNA"/>
</dbReference>
<keyword evidence="2" id="KW-1185">Reference proteome</keyword>
<gene>
    <name evidence="1" type="ORF">CCHLO57077_00011603</name>
</gene>
<evidence type="ECO:0000313" key="2">
    <source>
        <dbReference type="Proteomes" id="UP001160390"/>
    </source>
</evidence>
<proteinExistence type="predicted"/>